<keyword evidence="2" id="KW-0479">Metal-binding</keyword>
<dbReference type="InterPro" id="IPR000587">
    <property type="entry name" value="Creatinase_N"/>
</dbReference>
<dbReference type="InterPro" id="IPR000994">
    <property type="entry name" value="Pept_M24"/>
</dbReference>
<evidence type="ECO:0000259" key="5">
    <source>
        <dbReference type="Pfam" id="PF01321"/>
    </source>
</evidence>
<dbReference type="GO" id="GO:0046872">
    <property type="term" value="F:metal ion binding"/>
    <property type="evidence" value="ECO:0007669"/>
    <property type="project" value="UniProtKB-KW"/>
</dbReference>
<evidence type="ECO:0000259" key="6">
    <source>
        <dbReference type="Pfam" id="PF16188"/>
    </source>
</evidence>
<dbReference type="PANTHER" id="PTHR43763:SF6">
    <property type="entry name" value="XAA-PRO AMINOPEPTIDASE 1"/>
    <property type="match status" value="1"/>
</dbReference>
<gene>
    <name evidence="7" type="ORF">ANAPHAGO_00522</name>
</gene>
<dbReference type="InterPro" id="IPR032416">
    <property type="entry name" value="Peptidase_M24_C"/>
</dbReference>
<evidence type="ECO:0000313" key="8">
    <source>
        <dbReference type="Proteomes" id="UP000055047"/>
    </source>
</evidence>
<dbReference type="GO" id="GO:0070006">
    <property type="term" value="F:metalloaminopeptidase activity"/>
    <property type="evidence" value="ECO:0007669"/>
    <property type="project" value="InterPro"/>
</dbReference>
<dbReference type="Pfam" id="PF16189">
    <property type="entry name" value="Creatinase_N_2"/>
    <property type="match status" value="1"/>
</dbReference>
<name>A0A098EE93_ANAPH</name>
<feature type="domain" description="Creatinase N-terminal" evidence="5">
    <location>
        <begin position="5"/>
        <end position="122"/>
    </location>
</feature>
<dbReference type="Pfam" id="PF00557">
    <property type="entry name" value="Peptidase_M24"/>
    <property type="match status" value="1"/>
</dbReference>
<dbReference type="PANTHER" id="PTHR43763">
    <property type="entry name" value="XAA-PRO AMINOPEPTIDASE 1"/>
    <property type="match status" value="1"/>
</dbReference>
<dbReference type="InterPro" id="IPR050422">
    <property type="entry name" value="X-Pro_aminopeptidase_P"/>
</dbReference>
<dbReference type="RefSeq" id="WP_060757674.1">
    <property type="nucleotide sequence ID" value="NZ_CCXQ01000044.1"/>
</dbReference>
<feature type="domain" description="Peptidase M24 C-terminal" evidence="6">
    <location>
        <begin position="509"/>
        <end position="569"/>
    </location>
</feature>
<evidence type="ECO:0000256" key="1">
    <source>
        <dbReference type="ARBA" id="ARBA00008766"/>
    </source>
</evidence>
<accession>A0A098EE93</accession>
<dbReference type="Pfam" id="PF01321">
    <property type="entry name" value="Creatinase_N"/>
    <property type="match status" value="1"/>
</dbReference>
<dbReference type="InterPro" id="IPR033740">
    <property type="entry name" value="Pept_M24B"/>
</dbReference>
<proteinExistence type="inferred from homology"/>
<dbReference type="FunFam" id="3.90.230.10:FF:000009">
    <property type="entry name" value="xaa-Pro aminopeptidase 2"/>
    <property type="match status" value="1"/>
</dbReference>
<dbReference type="CDD" id="cd01085">
    <property type="entry name" value="APP"/>
    <property type="match status" value="1"/>
</dbReference>
<comment type="similarity">
    <text evidence="1">Belongs to the peptidase M24B family.</text>
</comment>
<protein>
    <submittedName>
        <fullName evidence="7">Metallopeptidase, M24 family</fullName>
    </submittedName>
</protein>
<dbReference type="Gene3D" id="3.90.230.10">
    <property type="entry name" value="Creatinase/methionine aminopeptidase superfamily"/>
    <property type="match status" value="1"/>
</dbReference>
<dbReference type="AlphaFoldDB" id="A0A098EE93"/>
<dbReference type="Pfam" id="PF16188">
    <property type="entry name" value="Peptidase_M24_C"/>
    <property type="match status" value="1"/>
</dbReference>
<dbReference type="SUPFAM" id="SSF55920">
    <property type="entry name" value="Creatinase/aminopeptidase"/>
    <property type="match status" value="1"/>
</dbReference>
<dbReference type="InterPro" id="IPR036005">
    <property type="entry name" value="Creatinase/aminopeptidase-like"/>
</dbReference>
<dbReference type="EMBL" id="CCXQ01000044">
    <property type="protein sequence ID" value="CEG20613.1"/>
    <property type="molecule type" value="Genomic_DNA"/>
</dbReference>
<organism evidence="7 8">
    <name type="scientific">Anaplasma phagocytophilum</name>
    <name type="common">Ehrlichia phagocytophila</name>
    <dbReference type="NCBI Taxonomy" id="948"/>
    <lineage>
        <taxon>Bacteria</taxon>
        <taxon>Pseudomonadati</taxon>
        <taxon>Pseudomonadota</taxon>
        <taxon>Alphaproteobacteria</taxon>
        <taxon>Rickettsiales</taxon>
        <taxon>Anaplasmataceae</taxon>
        <taxon>Anaplasma</taxon>
        <taxon>phagocytophilum group</taxon>
    </lineage>
</organism>
<feature type="domain" description="Peptidase M24" evidence="4">
    <location>
        <begin position="291"/>
        <end position="504"/>
    </location>
</feature>
<reference evidence="7 8" key="1">
    <citation type="submission" date="2014-09" db="EMBL/GenBank/DDBJ databases">
        <authorList>
            <person name="Loux Valentin"/>
            <person name="Dugat Thibaut"/>
        </authorList>
    </citation>
    <scope>NUCLEOTIDE SEQUENCE [LARGE SCALE GENOMIC DNA]</scope>
    <source>
        <strain evidence="7 8">BOV-10_179</strain>
    </source>
</reference>
<evidence type="ECO:0000259" key="4">
    <source>
        <dbReference type="Pfam" id="PF00557"/>
    </source>
</evidence>
<evidence type="ECO:0000256" key="3">
    <source>
        <dbReference type="ARBA" id="ARBA00022801"/>
    </source>
</evidence>
<dbReference type="SUPFAM" id="SSF53092">
    <property type="entry name" value="Creatinase/prolidase N-terminal domain"/>
    <property type="match status" value="1"/>
</dbReference>
<keyword evidence="3" id="KW-0378">Hydrolase</keyword>
<evidence type="ECO:0000313" key="7">
    <source>
        <dbReference type="EMBL" id="CEG20613.1"/>
    </source>
</evidence>
<dbReference type="GO" id="GO:0005737">
    <property type="term" value="C:cytoplasm"/>
    <property type="evidence" value="ECO:0007669"/>
    <property type="project" value="UniProtKB-ARBA"/>
</dbReference>
<dbReference type="Proteomes" id="UP000055047">
    <property type="component" value="Unassembled WGS sequence"/>
</dbReference>
<dbReference type="Gene3D" id="3.40.350.10">
    <property type="entry name" value="Creatinase/prolidase N-terminal domain"/>
    <property type="match status" value="2"/>
</dbReference>
<evidence type="ECO:0000256" key="2">
    <source>
        <dbReference type="ARBA" id="ARBA00022723"/>
    </source>
</evidence>
<sequence length="569" mass="64269">MNLKLRDLRLAMREQGVEVLLLNHADEYQSGYVNENRQRVAWLCGFTGSNAFLIIRSEGKCIFFTDSRYSIQASLEVDQSCYDIYDMSDVTPAIWLKENLPLGTIIGYYGELFTLRQIQRFKRFCLKMLSCQMLDKLWDRPMEIRQRVVTHPVRFAGLESCDKRAILASKMQSCESMLITDVDSISWLLNIRNLDFAYNPAVLSRAILYKDGRVDLFIEGADRVAIDGKGINVLEIDELPNVLKGLSNIAVDASTLPIYIFDIIKDRVSVIEDQDACTIFKAKKNAIEIDGMKEAHVRDGVAVVNFLYWLDCSIANNLRVTELDAVSKIKEFRQQQDMFMGESFETISGFGGNGAIVHYRVDEKSNKVLEKDGIYLIDSGGQYSDGTTDITRTVAIGAPSVEQIARFTMVLKGFIAVANAAFPIGTTGAALDVLARQYLWQKQLNYGHSTGHGVGSFLSVHEGPQAISPINSVPLEPGMVLSNEPGYYEQDAYGIRIENLMYVVDCGRGFYKFIQLTCVPICLDMIDRSMLSREEIEYLNEYHSFVFEVIAPRVSEEVKQWLQVACRRI</sequence>
<dbReference type="InterPro" id="IPR029149">
    <property type="entry name" value="Creatin/AminoP/Spt16_N"/>
</dbReference>